<proteinExistence type="predicted"/>
<dbReference type="InterPro" id="IPR021866">
    <property type="entry name" value="SpoIIAA-like"/>
</dbReference>
<name>A0A0L8V9V3_9BACT</name>
<keyword evidence="2" id="KW-1185">Reference proteome</keyword>
<dbReference type="Proteomes" id="UP000036958">
    <property type="component" value="Unassembled WGS sequence"/>
</dbReference>
<dbReference type="Pfam" id="PF11964">
    <property type="entry name" value="SpoIIAA-like"/>
    <property type="match status" value="1"/>
</dbReference>
<evidence type="ECO:0000313" key="1">
    <source>
        <dbReference type="EMBL" id="KOH45250.1"/>
    </source>
</evidence>
<dbReference type="SUPFAM" id="SSF52091">
    <property type="entry name" value="SpoIIaa-like"/>
    <property type="match status" value="1"/>
</dbReference>
<organism evidence="1 2">
    <name type="scientific">Sunxiuqinia dokdonensis</name>
    <dbReference type="NCBI Taxonomy" id="1409788"/>
    <lineage>
        <taxon>Bacteria</taxon>
        <taxon>Pseudomonadati</taxon>
        <taxon>Bacteroidota</taxon>
        <taxon>Bacteroidia</taxon>
        <taxon>Marinilabiliales</taxon>
        <taxon>Prolixibacteraceae</taxon>
        <taxon>Sunxiuqinia</taxon>
    </lineage>
</organism>
<dbReference type="STRING" id="1409788.NC99_19420"/>
<evidence type="ECO:0008006" key="3">
    <source>
        <dbReference type="Google" id="ProtNLM"/>
    </source>
</evidence>
<reference evidence="2" key="1">
    <citation type="submission" date="2015-07" db="EMBL/GenBank/DDBJ databases">
        <title>Genome sequencing of Sunxiuqinia dokdonensis strain SK.</title>
        <authorList>
            <person name="Ahn S."/>
            <person name="Kim B.-C."/>
        </authorList>
    </citation>
    <scope>NUCLEOTIDE SEQUENCE [LARGE SCALE GENOMIC DNA]</scope>
    <source>
        <strain evidence="2">SK</strain>
    </source>
</reference>
<evidence type="ECO:0000313" key="2">
    <source>
        <dbReference type="Proteomes" id="UP000036958"/>
    </source>
</evidence>
<accession>A0A0L8V9V3</accession>
<sequence>MFKLLNLTKDNLIAIKIDGKVRKEDYQMITPLINGRVKDYGKIRMYIEIESIEGVEAAALKEDLKTYIKHFNHMEKVVVVGKSKWQKLWSNLASPFVSGEMKYYSEEEITDAVRWILD</sequence>
<dbReference type="OrthoDB" id="9811577at2"/>
<dbReference type="Gene3D" id="3.40.50.10600">
    <property type="entry name" value="SpoIIaa-like domains"/>
    <property type="match status" value="1"/>
</dbReference>
<dbReference type="EMBL" id="LGIA01000147">
    <property type="protein sequence ID" value="KOH45250.1"/>
    <property type="molecule type" value="Genomic_DNA"/>
</dbReference>
<dbReference type="AlphaFoldDB" id="A0A0L8V9V3"/>
<protein>
    <recommendedName>
        <fullName evidence="3">STAS/SEC14 domain-containing protein</fullName>
    </recommendedName>
</protein>
<comment type="caution">
    <text evidence="1">The sequence shown here is derived from an EMBL/GenBank/DDBJ whole genome shotgun (WGS) entry which is preliminary data.</text>
</comment>
<dbReference type="InterPro" id="IPR036513">
    <property type="entry name" value="STAS_dom_sf"/>
</dbReference>
<dbReference type="InterPro" id="IPR038396">
    <property type="entry name" value="SpoIIAA-like_sf"/>
</dbReference>
<gene>
    <name evidence="1" type="ORF">NC99_19420</name>
</gene>